<proteinExistence type="predicted"/>
<organism evidence="3 4">
    <name type="scientific">Sinorhizobium chiapasense</name>
    <dbReference type="NCBI Taxonomy" id="501572"/>
    <lineage>
        <taxon>Bacteria</taxon>
        <taxon>Pseudomonadati</taxon>
        <taxon>Pseudomonadota</taxon>
        <taxon>Alphaproteobacteria</taxon>
        <taxon>Hyphomicrobiales</taxon>
        <taxon>Rhizobiaceae</taxon>
        <taxon>Sinorhizobium/Ensifer group</taxon>
        <taxon>Sinorhizobium</taxon>
    </lineage>
</organism>
<evidence type="ECO:0000259" key="2">
    <source>
        <dbReference type="Pfam" id="PF00303"/>
    </source>
</evidence>
<dbReference type="Proteomes" id="UP001432360">
    <property type="component" value="Plasmid pSchITTGS70c"/>
</dbReference>
<dbReference type="Pfam" id="PF00303">
    <property type="entry name" value="Thymidylat_synt"/>
    <property type="match status" value="1"/>
</dbReference>
<evidence type="ECO:0000313" key="4">
    <source>
        <dbReference type="Proteomes" id="UP001432360"/>
    </source>
</evidence>
<accession>A0ABZ2BJ84</accession>
<name>A0ABZ2BJ84_9HYPH</name>
<reference evidence="3" key="1">
    <citation type="submission" date="2023-08" db="EMBL/GenBank/DDBJ databases">
        <title>Complete genome sequence of Sinorhizobium chiapanecum ITTG S70 isolated from Acaciella angustissima nodules in Chiapas-Mexico.</title>
        <authorList>
            <person name="Rincon-Rosales R."/>
            <person name="Rogel M.A."/>
            <person name="Rincon-Medina C.I."/>
            <person name="Guerrero G."/>
            <person name="Manzano-Gomez L.A."/>
            <person name="Lopez-Lopez A."/>
            <person name="Rincon Molina F.A."/>
            <person name="Martinez-Romero E."/>
        </authorList>
    </citation>
    <scope>NUCLEOTIDE SEQUENCE</scope>
    <source>
        <strain evidence="3">ITTG S70</strain>
        <plasmid evidence="3">pSchITTGS70c</plasmid>
    </source>
</reference>
<evidence type="ECO:0000256" key="1">
    <source>
        <dbReference type="ARBA" id="ARBA00022679"/>
    </source>
</evidence>
<dbReference type="InterPro" id="IPR036926">
    <property type="entry name" value="Thymidate_synth/dCMP_Mease_sf"/>
</dbReference>
<keyword evidence="1" id="KW-0808">Transferase</keyword>
<sequence>MPAYRNISYAVVGSVGDLLRDGADVVVKDTLTKELIARNTRLERPLERYLFVPRRHHDITSQFAESMWVLAGRNDIGWLQKYLRRAPNFSDDGHTWRGAYGPRLRQWAGIDQIDAVRKLLLADRESRQAVMVLFDPALDFQPSKDIPCNNWLGWIIRDNQLHMSAALRSNDVWWGFSGANAFEWSILHELLAFWVGAGVGRADYLAMSFHLYKAHFDRGEQAVAAFHGLTPYEFGLQRTSFSTPWEAFQDKLQHWFYLERQISEQPDVPLGAFGEVGDPLLDSGLTIVHVAQAYERWGEERLAHELATLPACDYVAALYEKYARIFPGLLATIQQKPIGDFFAAQARSSIDLLTDFKIAVKKLHVNKDRAYGGAWKKRGELVSIQPNIARKVDRLVTLFATGHSLTGESALDTAIDLVVYVEKYRLFLAENLPPGMLIPVDASLPLSDCEENFNTLLDQLDLTPGGRLLADVVADVSSAFEACWREAQSGAAVARKLELASTLSRYTAELLALLVQGDKKSVAVFLQSGSSA</sequence>
<gene>
    <name evidence="3" type="ORF">RB548_22935</name>
</gene>
<dbReference type="InterPro" id="IPR023451">
    <property type="entry name" value="Thymidate_synth/dCMP_Mease_dom"/>
</dbReference>
<keyword evidence="3" id="KW-0614">Plasmid</keyword>
<protein>
    <submittedName>
        <fullName evidence="3">Thymidylate synthase</fullName>
    </submittedName>
</protein>
<dbReference type="RefSeq" id="WP_331375617.1">
    <property type="nucleotide sequence ID" value="NZ_CP133151.1"/>
</dbReference>
<evidence type="ECO:0000313" key="3">
    <source>
        <dbReference type="EMBL" id="WVT06570.1"/>
    </source>
</evidence>
<geneLocation type="plasmid" evidence="3 4">
    <name>pSchITTGS70c</name>
</geneLocation>
<dbReference type="Gene3D" id="3.30.572.10">
    <property type="entry name" value="Thymidylate synthase/dCMP hydroxymethylase domain"/>
    <property type="match status" value="1"/>
</dbReference>
<dbReference type="EMBL" id="CP133151">
    <property type="protein sequence ID" value="WVT06570.1"/>
    <property type="molecule type" value="Genomic_DNA"/>
</dbReference>
<keyword evidence="4" id="KW-1185">Reference proteome</keyword>
<dbReference type="SUPFAM" id="SSF55831">
    <property type="entry name" value="Thymidylate synthase/dCMP hydroxymethylase"/>
    <property type="match status" value="1"/>
</dbReference>
<feature type="domain" description="Thymidylate synthase/dCMP hydroxymethylase" evidence="2">
    <location>
        <begin position="51"/>
        <end position="222"/>
    </location>
</feature>